<dbReference type="Pfam" id="PF01436">
    <property type="entry name" value="NHL"/>
    <property type="match status" value="1"/>
</dbReference>
<evidence type="ECO:0000313" key="3">
    <source>
        <dbReference type="EMBL" id="HFC47197.1"/>
    </source>
</evidence>
<dbReference type="InterPro" id="IPR001258">
    <property type="entry name" value="NHL_repeat"/>
</dbReference>
<dbReference type="EMBL" id="DRND01000388">
    <property type="protein sequence ID" value="HFC47197.1"/>
    <property type="molecule type" value="Genomic_DNA"/>
</dbReference>
<evidence type="ECO:0008006" key="4">
    <source>
        <dbReference type="Google" id="ProtNLM"/>
    </source>
</evidence>
<dbReference type="Gene3D" id="2.120.10.30">
    <property type="entry name" value="TolB, C-terminal domain"/>
    <property type="match status" value="2"/>
</dbReference>
<evidence type="ECO:0000256" key="2">
    <source>
        <dbReference type="PROSITE-ProRule" id="PRU00504"/>
    </source>
</evidence>
<dbReference type="SUPFAM" id="SSF63829">
    <property type="entry name" value="Calcium-dependent phosphotriesterase"/>
    <property type="match status" value="1"/>
</dbReference>
<organism evidence="3">
    <name type="scientific">Dissulfuribacter thermophilus</name>
    <dbReference type="NCBI Taxonomy" id="1156395"/>
    <lineage>
        <taxon>Bacteria</taxon>
        <taxon>Pseudomonadati</taxon>
        <taxon>Thermodesulfobacteriota</taxon>
        <taxon>Dissulfuribacteria</taxon>
        <taxon>Dissulfuribacterales</taxon>
        <taxon>Dissulfuribacteraceae</taxon>
        <taxon>Dissulfuribacter</taxon>
    </lineage>
</organism>
<feature type="non-terminal residue" evidence="3">
    <location>
        <position position="252"/>
    </location>
</feature>
<feature type="repeat" description="NHL" evidence="2">
    <location>
        <begin position="203"/>
        <end position="246"/>
    </location>
</feature>
<evidence type="ECO:0000256" key="1">
    <source>
        <dbReference type="ARBA" id="ARBA00022737"/>
    </source>
</evidence>
<dbReference type="PANTHER" id="PTHR24104:SF25">
    <property type="entry name" value="PROTEIN LIN-41"/>
    <property type="match status" value="1"/>
</dbReference>
<gene>
    <name evidence="3" type="ORF">ENJ63_04870</name>
</gene>
<sequence length="252" mass="28375">MKYFMRLFFIFIAILLSGCASKYVPLYEEHAKVTIGWPLNQPKIVYKGSLTGFAEEGKNGVSTLRAIAFGRESKGLFSNPVAFSLGEDGRMAVADRGAKCVHLYIPQEKSYQRITRAGKGMALKSPVSVAFDREGRMYVTDSMLRRVVVFDREGQFQKVISGVDGEEFLRPTGLTFDPSRRALYLVDTMRHKVFVMDRIGAKLFEFGGRGSQKGNFNFPTHICFGPDRRVYVTDAMNFRIQIFSSHGDFIGS</sequence>
<feature type="repeat" description="NHL" evidence="2">
    <location>
        <begin position="123"/>
        <end position="153"/>
    </location>
</feature>
<proteinExistence type="predicted"/>
<dbReference type="PROSITE" id="PS51125">
    <property type="entry name" value="NHL"/>
    <property type="match status" value="2"/>
</dbReference>
<name>A0A7V2SWE4_9BACT</name>
<reference evidence="3" key="1">
    <citation type="journal article" date="2020" name="mSystems">
        <title>Genome- and Community-Level Interaction Insights into Carbon Utilization and Element Cycling Functions of Hydrothermarchaeota in Hydrothermal Sediment.</title>
        <authorList>
            <person name="Zhou Z."/>
            <person name="Liu Y."/>
            <person name="Xu W."/>
            <person name="Pan J."/>
            <person name="Luo Z.H."/>
            <person name="Li M."/>
        </authorList>
    </citation>
    <scope>NUCLEOTIDE SEQUENCE [LARGE SCALE GENOMIC DNA]</scope>
    <source>
        <strain evidence="3">HyVt-503</strain>
    </source>
</reference>
<comment type="caution">
    <text evidence="3">The sequence shown here is derived from an EMBL/GenBank/DDBJ whole genome shotgun (WGS) entry which is preliminary data.</text>
</comment>
<dbReference type="GO" id="GO:0008270">
    <property type="term" value="F:zinc ion binding"/>
    <property type="evidence" value="ECO:0007669"/>
    <property type="project" value="UniProtKB-KW"/>
</dbReference>
<accession>A0A7V2SWE4</accession>
<keyword evidence="1" id="KW-0677">Repeat</keyword>
<dbReference type="InterPro" id="IPR050952">
    <property type="entry name" value="TRIM-NHL_E3_ligases"/>
</dbReference>
<dbReference type="PANTHER" id="PTHR24104">
    <property type="entry name" value="E3 UBIQUITIN-PROTEIN LIGASE NHLRC1-RELATED"/>
    <property type="match status" value="1"/>
</dbReference>
<dbReference type="Pfam" id="PF17170">
    <property type="entry name" value="DUF5128"/>
    <property type="match status" value="1"/>
</dbReference>
<dbReference type="PROSITE" id="PS51257">
    <property type="entry name" value="PROKAR_LIPOPROTEIN"/>
    <property type="match status" value="1"/>
</dbReference>
<protein>
    <recommendedName>
        <fullName evidence="4">NHL repeat domain protein</fullName>
    </recommendedName>
</protein>
<dbReference type="Proteomes" id="UP000885797">
    <property type="component" value="Unassembled WGS sequence"/>
</dbReference>
<dbReference type="InterPro" id="IPR011042">
    <property type="entry name" value="6-blade_b-propeller_TolB-like"/>
</dbReference>
<dbReference type="AlphaFoldDB" id="A0A7V2SWE4"/>